<gene>
    <name evidence="1" type="ORF">SURPRISE13_089</name>
</gene>
<organism evidence="1">
    <name type="scientific">Burkholderia phage vB_BgluM-SURPRISE13</name>
    <dbReference type="NCBI Taxonomy" id="3159457"/>
    <lineage>
        <taxon>Viruses</taxon>
    </lineage>
</organism>
<name>A0AAU7PF87_9VIRU</name>
<protein>
    <recommendedName>
        <fullName evidence="2">Tail fiber protein</fullName>
    </recommendedName>
</protein>
<evidence type="ECO:0008006" key="2">
    <source>
        <dbReference type="Google" id="ProtNLM"/>
    </source>
</evidence>
<dbReference type="EMBL" id="PP856017">
    <property type="protein sequence ID" value="XBS47606.1"/>
    <property type="molecule type" value="Genomic_DNA"/>
</dbReference>
<reference evidence="1" key="1">
    <citation type="submission" date="2024-05" db="EMBL/GenBank/DDBJ databases">
        <title>Isolation and characterization of the novel Burkholderia jumbo bacteriophage Surprise13.</title>
        <authorList>
            <person name="Supina B.S.I."/>
            <person name="Dennis J."/>
        </authorList>
    </citation>
    <scope>NUCLEOTIDE SEQUENCE</scope>
</reference>
<accession>A0AAU7PF87</accession>
<proteinExistence type="predicted"/>
<sequence length="323" mass="34473">MLESMLVAKSKGNLTVGTFSQMTLPLTGTITAAEYLNGTWLIGSSIGEILYGTSLDNLTRVYDATNGSSILSFVYSHGHWYAYAVNGWYLGLALNALTCTKLSQTNLVAIGNSKGVQANVRHSNGTGIYYNVSNLDATVWAYTAQSPNGGGLTSRNFGATSLFSFAAEGNTSWWSNNNSNYTVINGVTQADLGTGSPSGETFVSFLETGNLTGSDEGYTCDINRAYVLPQTPYNRWKILNSDGLVKGSGFTVGFFKNSYVLASKAAASTQIGFTDPALVNNRYPAVVQTAPIGVTGDQILRAVGGSTELIIVTKTKDIYRMTY</sequence>
<evidence type="ECO:0000313" key="1">
    <source>
        <dbReference type="EMBL" id="XBS47606.1"/>
    </source>
</evidence>